<proteinExistence type="predicted"/>
<keyword evidence="2" id="KW-1185">Reference proteome</keyword>
<name>A0A7X5ZQX8_9PSEU</name>
<dbReference type="EMBL" id="JAAOYM010000001">
    <property type="protein sequence ID" value="NIJ12308.1"/>
    <property type="molecule type" value="Genomic_DNA"/>
</dbReference>
<comment type="caution">
    <text evidence="1">The sequence shown here is derived from an EMBL/GenBank/DDBJ whole genome shotgun (WGS) entry which is preliminary data.</text>
</comment>
<dbReference type="Proteomes" id="UP000545493">
    <property type="component" value="Unassembled WGS sequence"/>
</dbReference>
<gene>
    <name evidence="1" type="ORF">FHU38_002652</name>
</gene>
<protein>
    <submittedName>
        <fullName evidence="1">Uncharacterized protein</fullName>
    </submittedName>
</protein>
<dbReference type="AlphaFoldDB" id="A0A7X5ZQX8"/>
<sequence length="136" mass="14414">MHVLVTEANFGDSARVLPRLRDLGCRVSTCHTATGLCRALEPGSRCPLDEPGGVDLLVDVRSVGEQLTAREFGAVCALRARVPTAVTDAEAGRMPTVPIGLENHVTAVLADGLADACRGWLRAHGDDTEWVQGRTA</sequence>
<evidence type="ECO:0000313" key="1">
    <source>
        <dbReference type="EMBL" id="NIJ12308.1"/>
    </source>
</evidence>
<organism evidence="1 2">
    <name type="scientific">Saccharomonospora amisosensis</name>
    <dbReference type="NCBI Taxonomy" id="1128677"/>
    <lineage>
        <taxon>Bacteria</taxon>
        <taxon>Bacillati</taxon>
        <taxon>Actinomycetota</taxon>
        <taxon>Actinomycetes</taxon>
        <taxon>Pseudonocardiales</taxon>
        <taxon>Pseudonocardiaceae</taxon>
        <taxon>Saccharomonospora</taxon>
    </lineage>
</organism>
<accession>A0A7X5ZQX8</accession>
<dbReference type="RefSeq" id="WP_167170883.1">
    <property type="nucleotide sequence ID" value="NZ_JAAOYM010000001.1"/>
</dbReference>
<evidence type="ECO:0000313" key="2">
    <source>
        <dbReference type="Proteomes" id="UP000545493"/>
    </source>
</evidence>
<reference evidence="1 2" key="1">
    <citation type="submission" date="2020-03" db="EMBL/GenBank/DDBJ databases">
        <title>Sequencing the genomes of 1000 actinobacteria strains.</title>
        <authorList>
            <person name="Klenk H.-P."/>
        </authorList>
    </citation>
    <scope>NUCLEOTIDE SEQUENCE [LARGE SCALE GENOMIC DNA]</scope>
    <source>
        <strain evidence="1 2">DSM 45685</strain>
    </source>
</reference>